<dbReference type="OrthoDB" id="2079210at2"/>
<organism evidence="3 4">
    <name type="scientific">Flexibacter flexilis DSM 6793</name>
    <dbReference type="NCBI Taxonomy" id="927664"/>
    <lineage>
        <taxon>Bacteria</taxon>
        <taxon>Pseudomonadati</taxon>
        <taxon>Bacteroidota</taxon>
        <taxon>Cytophagia</taxon>
        <taxon>Cytophagales</taxon>
        <taxon>Flexibacteraceae</taxon>
        <taxon>Flexibacter</taxon>
    </lineage>
</organism>
<keyword evidence="1" id="KW-0472">Membrane</keyword>
<name>A0A1I1E669_9BACT</name>
<dbReference type="STRING" id="927664.SAMN05421780_101630"/>
<keyword evidence="1" id="KW-0812">Transmembrane</keyword>
<feature type="chain" id="PRO_5011652342" evidence="2">
    <location>
        <begin position="25"/>
        <end position="482"/>
    </location>
</feature>
<feature type="signal peptide" evidence="2">
    <location>
        <begin position="1"/>
        <end position="24"/>
    </location>
</feature>
<dbReference type="Proteomes" id="UP000199514">
    <property type="component" value="Unassembled WGS sequence"/>
</dbReference>
<dbReference type="PANTHER" id="PTHR40940:SF2">
    <property type="entry name" value="BATD"/>
    <property type="match status" value="1"/>
</dbReference>
<dbReference type="AlphaFoldDB" id="A0A1I1E669"/>
<gene>
    <name evidence="3" type="ORF">SAMN05421780_101630</name>
</gene>
<dbReference type="InterPro" id="IPR025738">
    <property type="entry name" value="BatD"/>
</dbReference>
<dbReference type="EMBL" id="FOLE01000001">
    <property type="protein sequence ID" value="SFB82156.1"/>
    <property type="molecule type" value="Genomic_DNA"/>
</dbReference>
<keyword evidence="4" id="KW-1185">Reference proteome</keyword>
<evidence type="ECO:0000256" key="2">
    <source>
        <dbReference type="SAM" id="SignalP"/>
    </source>
</evidence>
<protein>
    <submittedName>
        <fullName evidence="3">Oxygen tolerance</fullName>
    </submittedName>
</protein>
<evidence type="ECO:0000313" key="3">
    <source>
        <dbReference type="EMBL" id="SFB82156.1"/>
    </source>
</evidence>
<reference evidence="3 4" key="1">
    <citation type="submission" date="2016-10" db="EMBL/GenBank/DDBJ databases">
        <authorList>
            <person name="de Groot N.N."/>
        </authorList>
    </citation>
    <scope>NUCLEOTIDE SEQUENCE [LARGE SCALE GENOMIC DNA]</scope>
    <source>
        <strain evidence="3 4">DSM 6793</strain>
    </source>
</reference>
<keyword evidence="1" id="KW-1133">Transmembrane helix</keyword>
<proteinExistence type="predicted"/>
<dbReference type="PANTHER" id="PTHR40940">
    <property type="entry name" value="PROTEIN BATD-RELATED"/>
    <property type="match status" value="1"/>
</dbReference>
<sequence length="482" mass="54217">MIDNQKFKLLFVCFLWLCSWPLCAQEISVQLGNKNIALNETFTITLSISNDEIKNHSTFPDIQGFTKVGVSSNTSTTIINGDMSSTHSVTQSYIPQKEGRFRLKSFTMQVNGQTLRSQGDVIVVSAPREQQQTDPFAYDPFEDIFPRLPQAAANQKDDAFFSISANKKEVFVGEGLNVVISFIVGENNSTDLQFYKLGEQLAEIVKKIKPKDCWEENFGIETIEGVPVNINGKRYTEYRMYQATYFPLNTEPIRFPSAALKMVKYNLVAGGGLFGQAQEEFKSFVSQPVVVKVKELPPHPLRNSVPVGNYRLDETLGKTAVQTGQSITYEFKVRGEGNLSSLNAPEMFTTAAMDIYPPNVRQEISRNFGRVTGVKAFSYSILPKEAGIFKLSDVFGLVFFNPTTARYDTLRPNASFTVTGASKHDMDVQQIEADGFYNRILEVSNKLRSTDREEQLKVWANVVLLAMLSITIFFIFKKKRQA</sequence>
<dbReference type="Pfam" id="PF13584">
    <property type="entry name" value="BatD"/>
    <property type="match status" value="2"/>
</dbReference>
<evidence type="ECO:0000313" key="4">
    <source>
        <dbReference type="Proteomes" id="UP000199514"/>
    </source>
</evidence>
<feature type="transmembrane region" description="Helical" evidence="1">
    <location>
        <begin position="458"/>
        <end position="476"/>
    </location>
</feature>
<accession>A0A1I1E669</accession>
<dbReference type="RefSeq" id="WP_091507131.1">
    <property type="nucleotide sequence ID" value="NZ_FOLE01000001.1"/>
</dbReference>
<keyword evidence="2" id="KW-0732">Signal</keyword>
<evidence type="ECO:0000256" key="1">
    <source>
        <dbReference type="SAM" id="Phobius"/>
    </source>
</evidence>